<comment type="similarity">
    <text evidence="1 3">Belongs to the bacterial histone-like protein family.</text>
</comment>
<feature type="compositionally biased region" description="Basic and acidic residues" evidence="4">
    <location>
        <begin position="1"/>
        <end position="15"/>
    </location>
</feature>
<protein>
    <submittedName>
        <fullName evidence="5">DNA-binding protein</fullName>
    </submittedName>
</protein>
<keyword evidence="2 5" id="KW-0238">DNA-binding</keyword>
<evidence type="ECO:0000256" key="3">
    <source>
        <dbReference type="RuleBase" id="RU003939"/>
    </source>
</evidence>
<evidence type="ECO:0000313" key="6">
    <source>
        <dbReference type="Proteomes" id="UP000094329"/>
    </source>
</evidence>
<dbReference type="CDD" id="cd13834">
    <property type="entry name" value="HU_like"/>
    <property type="match status" value="1"/>
</dbReference>
<proteinExistence type="inferred from homology"/>
<dbReference type="Proteomes" id="UP000094329">
    <property type="component" value="Unassembled WGS sequence"/>
</dbReference>
<dbReference type="InterPro" id="IPR000119">
    <property type="entry name" value="Hist_DNA-bd"/>
</dbReference>
<dbReference type="SUPFAM" id="SSF47729">
    <property type="entry name" value="IHF-like DNA-binding proteins"/>
    <property type="match status" value="1"/>
</dbReference>
<keyword evidence="6" id="KW-1185">Reference proteome</keyword>
<gene>
    <name evidence="5" type="ORF">BGC07_03330</name>
</gene>
<dbReference type="SMART" id="SM00411">
    <property type="entry name" value="BHL"/>
    <property type="match status" value="1"/>
</dbReference>
<dbReference type="Gene3D" id="4.10.520.10">
    <property type="entry name" value="IHF-like DNA-binding proteins"/>
    <property type="match status" value="1"/>
</dbReference>
<dbReference type="EMBL" id="MDTU01000001">
    <property type="protein sequence ID" value="ODN42151.1"/>
    <property type="molecule type" value="Genomic_DNA"/>
</dbReference>
<dbReference type="RefSeq" id="WP_069311950.1">
    <property type="nucleotide sequence ID" value="NZ_MDTU01000001.1"/>
</dbReference>
<reference evidence="5 6" key="1">
    <citation type="submission" date="2016-08" db="EMBL/GenBank/DDBJ databases">
        <title>Draft genome sequence of Candidatus Piscirickettsia litoralis, from seawater.</title>
        <authorList>
            <person name="Wan X."/>
            <person name="Lee A.J."/>
            <person name="Hou S."/>
            <person name="Donachie S.P."/>
        </authorList>
    </citation>
    <scope>NUCLEOTIDE SEQUENCE [LARGE SCALE GENOMIC DNA]</scope>
    <source>
        <strain evidence="5 6">Y2</strain>
    </source>
</reference>
<dbReference type="InterPro" id="IPR010992">
    <property type="entry name" value="IHF-like_DNA-bd_dom_sf"/>
</dbReference>
<evidence type="ECO:0000256" key="4">
    <source>
        <dbReference type="SAM" id="MobiDB-lite"/>
    </source>
</evidence>
<name>A0ABX2ZZW2_9GAMM</name>
<sequence>MKGYCDAKKESDNNKKAAAPAGRKAKFSAIADRMTKIQVVNSIADETGLPKKDVLQVFESLRILISRHMKKRGSGEFTIPEVGVKIRRSKKAATKARTIISPFNGEEIHVPAKPARTTVKVTALKALKETVL</sequence>
<evidence type="ECO:0000256" key="2">
    <source>
        <dbReference type="ARBA" id="ARBA00023125"/>
    </source>
</evidence>
<evidence type="ECO:0000256" key="1">
    <source>
        <dbReference type="ARBA" id="ARBA00010529"/>
    </source>
</evidence>
<evidence type="ECO:0000313" key="5">
    <source>
        <dbReference type="EMBL" id="ODN42151.1"/>
    </source>
</evidence>
<comment type="caution">
    <text evidence="5">The sequence shown here is derived from an EMBL/GenBank/DDBJ whole genome shotgun (WGS) entry which is preliminary data.</text>
</comment>
<feature type="region of interest" description="Disordered" evidence="4">
    <location>
        <begin position="1"/>
        <end position="23"/>
    </location>
</feature>
<dbReference type="Pfam" id="PF00216">
    <property type="entry name" value="Bac_DNA_binding"/>
    <property type="match status" value="1"/>
</dbReference>
<organism evidence="5 6">
    <name type="scientific">Piscirickettsia litoralis</name>
    <dbReference type="NCBI Taxonomy" id="1891921"/>
    <lineage>
        <taxon>Bacteria</taxon>
        <taxon>Pseudomonadati</taxon>
        <taxon>Pseudomonadota</taxon>
        <taxon>Gammaproteobacteria</taxon>
        <taxon>Thiotrichales</taxon>
        <taxon>Piscirickettsiaceae</taxon>
        <taxon>Piscirickettsia</taxon>
    </lineage>
</organism>
<dbReference type="GO" id="GO:0003677">
    <property type="term" value="F:DNA binding"/>
    <property type="evidence" value="ECO:0007669"/>
    <property type="project" value="UniProtKB-KW"/>
</dbReference>
<accession>A0ABX2ZZW2</accession>